<sequence>VTFLPQWTRYGSQKATTANPAVILPVHYDGLRPSPQSRCSGKYTAAVVPQNQ</sequence>
<keyword evidence="2" id="KW-1185">Reference proteome</keyword>
<organism evidence="1 2">
    <name type="scientific">Datura stramonium</name>
    <name type="common">Jimsonweed</name>
    <name type="synonym">Common thornapple</name>
    <dbReference type="NCBI Taxonomy" id="4076"/>
    <lineage>
        <taxon>Eukaryota</taxon>
        <taxon>Viridiplantae</taxon>
        <taxon>Streptophyta</taxon>
        <taxon>Embryophyta</taxon>
        <taxon>Tracheophyta</taxon>
        <taxon>Spermatophyta</taxon>
        <taxon>Magnoliopsida</taxon>
        <taxon>eudicotyledons</taxon>
        <taxon>Gunneridae</taxon>
        <taxon>Pentapetalae</taxon>
        <taxon>asterids</taxon>
        <taxon>lamiids</taxon>
        <taxon>Solanales</taxon>
        <taxon>Solanaceae</taxon>
        <taxon>Solanoideae</taxon>
        <taxon>Datureae</taxon>
        <taxon>Datura</taxon>
    </lineage>
</organism>
<protein>
    <submittedName>
        <fullName evidence="1">Uncharacterized protein</fullName>
    </submittedName>
</protein>
<comment type="caution">
    <text evidence="1">The sequence shown here is derived from an EMBL/GenBank/DDBJ whole genome shotgun (WGS) entry which is preliminary data.</text>
</comment>
<dbReference type="Proteomes" id="UP000823775">
    <property type="component" value="Unassembled WGS sequence"/>
</dbReference>
<feature type="non-terminal residue" evidence="1">
    <location>
        <position position="1"/>
    </location>
</feature>
<evidence type="ECO:0000313" key="2">
    <source>
        <dbReference type="Proteomes" id="UP000823775"/>
    </source>
</evidence>
<evidence type="ECO:0000313" key="1">
    <source>
        <dbReference type="EMBL" id="MCD7473565.1"/>
    </source>
</evidence>
<proteinExistence type="predicted"/>
<accession>A0ABS8TSH4</accession>
<reference evidence="1 2" key="1">
    <citation type="journal article" date="2021" name="BMC Genomics">
        <title>Datura genome reveals duplications of psychoactive alkaloid biosynthetic genes and high mutation rate following tissue culture.</title>
        <authorList>
            <person name="Rajewski A."/>
            <person name="Carter-House D."/>
            <person name="Stajich J."/>
            <person name="Litt A."/>
        </authorList>
    </citation>
    <scope>NUCLEOTIDE SEQUENCE [LARGE SCALE GENOMIC DNA]</scope>
    <source>
        <strain evidence="1">AR-01</strain>
    </source>
</reference>
<name>A0ABS8TSH4_DATST</name>
<gene>
    <name evidence="1" type="ORF">HAX54_015500</name>
</gene>
<dbReference type="EMBL" id="JACEIK010001990">
    <property type="protein sequence ID" value="MCD7473565.1"/>
    <property type="molecule type" value="Genomic_DNA"/>
</dbReference>